<comment type="caution">
    <text evidence="2">The sequence shown here is derived from an EMBL/GenBank/DDBJ whole genome shotgun (WGS) entry which is preliminary data.</text>
</comment>
<dbReference type="AlphaFoldDB" id="A0A967B2T6"/>
<name>A0A967B2T6_9MICO</name>
<keyword evidence="3" id="KW-1185">Reference proteome</keyword>
<sequence length="153" mass="18271">MTTDHDFKQLVRARMRETGENYTTALMALRDDVAYREAEREQHRIVARWFDDGRLRDMPARRAVRAAVLLEVLSRFEPGRRYREREVTALLSTVYADHAWLRRLLVEHDYLERADGEYWVVTTPPVREGQRLTQETPAWELAWLPRFITRGTR</sequence>
<organism evidence="2 3">
    <name type="scientific">Metallococcus carri</name>
    <dbReference type="NCBI Taxonomy" id="1656884"/>
    <lineage>
        <taxon>Bacteria</taxon>
        <taxon>Bacillati</taxon>
        <taxon>Actinomycetota</taxon>
        <taxon>Actinomycetes</taxon>
        <taxon>Micrococcales</taxon>
        <taxon>Dermacoccaceae</taxon>
        <taxon>Metallococcus</taxon>
    </lineage>
</organism>
<dbReference type="InterPro" id="IPR018656">
    <property type="entry name" value="DUF2087"/>
</dbReference>
<evidence type="ECO:0000313" key="3">
    <source>
        <dbReference type="Proteomes" id="UP000744769"/>
    </source>
</evidence>
<dbReference type="Proteomes" id="UP000744769">
    <property type="component" value="Unassembled WGS sequence"/>
</dbReference>
<feature type="domain" description="DUF2087" evidence="1">
    <location>
        <begin position="54"/>
        <end position="120"/>
    </location>
</feature>
<reference evidence="2" key="1">
    <citation type="submission" date="2020-03" db="EMBL/GenBank/DDBJ databases">
        <title>Draft sequencing of Calidifontibacter sp. DB0510.</title>
        <authorList>
            <person name="Kim D.-U."/>
        </authorList>
    </citation>
    <scope>NUCLEOTIDE SEQUENCE</scope>
    <source>
        <strain evidence="2">DB0510</strain>
    </source>
</reference>
<evidence type="ECO:0000313" key="2">
    <source>
        <dbReference type="EMBL" id="NHN56230.1"/>
    </source>
</evidence>
<dbReference type="EMBL" id="JAAOIV010000007">
    <property type="protein sequence ID" value="NHN56230.1"/>
    <property type="molecule type" value="Genomic_DNA"/>
</dbReference>
<protein>
    <submittedName>
        <fullName evidence="2">DUF2087 domain-containing protein</fullName>
    </submittedName>
</protein>
<accession>A0A967B2T6</accession>
<dbReference type="Pfam" id="PF09860">
    <property type="entry name" value="DUF2087"/>
    <property type="match status" value="1"/>
</dbReference>
<dbReference type="RefSeq" id="WP_166196794.1">
    <property type="nucleotide sequence ID" value="NZ_JAAOIV010000007.1"/>
</dbReference>
<proteinExistence type="predicted"/>
<evidence type="ECO:0000259" key="1">
    <source>
        <dbReference type="Pfam" id="PF09860"/>
    </source>
</evidence>
<gene>
    <name evidence="2" type="ORF">G9U51_10630</name>
</gene>